<evidence type="ECO:0000256" key="4">
    <source>
        <dbReference type="ARBA" id="ARBA00022912"/>
    </source>
</evidence>
<dbReference type="PANTHER" id="PTHR11717">
    <property type="entry name" value="LOW MOLECULAR WEIGHT PROTEIN TYROSINE PHOSPHATASE"/>
    <property type="match status" value="1"/>
</dbReference>
<dbReference type="PRINTS" id="PR00719">
    <property type="entry name" value="LMWPTPASE"/>
</dbReference>
<protein>
    <recommendedName>
        <fullName evidence="2">protein-tyrosine-phosphatase</fullName>
        <ecNumber evidence="2">3.1.3.48</ecNumber>
    </recommendedName>
</protein>
<dbReference type="AlphaFoldDB" id="A0A6M4H9Z8"/>
<keyword evidence="3 7" id="KW-0378">Hydrolase</keyword>
<gene>
    <name evidence="7" type="ORF">DSM104440_02041</name>
</gene>
<dbReference type="CDD" id="cd16343">
    <property type="entry name" value="LMWPTP"/>
    <property type="match status" value="1"/>
</dbReference>
<name>A0A6M4H9Z8_9PROT</name>
<evidence type="ECO:0000259" key="6">
    <source>
        <dbReference type="SMART" id="SM00226"/>
    </source>
</evidence>
<dbReference type="SUPFAM" id="SSF52788">
    <property type="entry name" value="Phosphotyrosine protein phosphatases I"/>
    <property type="match status" value="1"/>
</dbReference>
<accession>A0A6M4H9Z8</accession>
<dbReference type="PANTHER" id="PTHR11717:SF7">
    <property type="entry name" value="LOW MOLECULAR WEIGHT PHOSPHOTYROSINE PROTEIN PHOSPHATASE"/>
    <property type="match status" value="1"/>
</dbReference>
<feature type="active site" evidence="5">
    <location>
        <position position="14"/>
    </location>
</feature>
<dbReference type="Pfam" id="PF01451">
    <property type="entry name" value="LMWPc"/>
    <property type="match status" value="1"/>
</dbReference>
<keyword evidence="8" id="KW-1185">Reference proteome</keyword>
<evidence type="ECO:0000256" key="3">
    <source>
        <dbReference type="ARBA" id="ARBA00022801"/>
    </source>
</evidence>
<dbReference type="EMBL" id="CP053073">
    <property type="protein sequence ID" value="QJR15224.1"/>
    <property type="molecule type" value="Genomic_DNA"/>
</dbReference>
<comment type="similarity">
    <text evidence="1">Belongs to the low molecular weight phosphotyrosine protein phosphatase family.</text>
</comment>
<evidence type="ECO:0000313" key="7">
    <source>
        <dbReference type="EMBL" id="QJR15224.1"/>
    </source>
</evidence>
<sequence length="163" mass="17988">MRSILVVCTGNICRSPTAEGVLRAKAKERGLAVRVASAGTLDYHVGEPPDRRSMAHATQRGYDLSAQRAQQVTRAHFQEYDYILAMDRSHLHQLEAMAPANARAKLAMFLETSATWKGEDVPDPYYGGAAGFEQVLDMIEEAAEGWLDQIEGSDPSIVDRNPR</sequence>
<feature type="domain" description="Phosphotyrosine protein phosphatase I" evidence="6">
    <location>
        <begin position="2"/>
        <end position="149"/>
    </location>
</feature>
<dbReference type="InParanoid" id="A0A6M4H9Z8"/>
<dbReference type="KEGG" id="upl:DSM104440_02041"/>
<keyword evidence="4" id="KW-0904">Protein phosphatase</keyword>
<dbReference type="GO" id="GO:0004725">
    <property type="term" value="F:protein tyrosine phosphatase activity"/>
    <property type="evidence" value="ECO:0007669"/>
    <property type="project" value="UniProtKB-EC"/>
</dbReference>
<dbReference type="SMART" id="SM00226">
    <property type="entry name" value="LMWPc"/>
    <property type="match status" value="1"/>
</dbReference>
<dbReference type="FunCoup" id="A0A6M4H9Z8">
    <property type="interactions" value="510"/>
</dbReference>
<evidence type="ECO:0000256" key="5">
    <source>
        <dbReference type="PIRSR" id="PIRSR617867-1"/>
    </source>
</evidence>
<reference evidence="7 8" key="1">
    <citation type="submission" date="2020-04" db="EMBL/GenBank/DDBJ databases">
        <title>Usitatibacter rugosus gen. nov., sp. nov. and Usitatibacter palustris sp. nov., novel members of Usitatibacteraceae fam. nov. within the order Nitrosomonadales isolated from soil.</title>
        <authorList>
            <person name="Huber K.J."/>
            <person name="Neumann-Schaal M."/>
            <person name="Geppert A."/>
            <person name="Luckner M."/>
            <person name="Wanner G."/>
            <person name="Overmann J."/>
        </authorList>
    </citation>
    <scope>NUCLEOTIDE SEQUENCE [LARGE SCALE GENOMIC DNA]</scope>
    <source>
        <strain evidence="7 8">Swamp67</strain>
    </source>
</reference>
<dbReference type="Gene3D" id="3.40.50.2300">
    <property type="match status" value="1"/>
</dbReference>
<dbReference type="Proteomes" id="UP000503096">
    <property type="component" value="Chromosome"/>
</dbReference>
<dbReference type="InterPro" id="IPR036196">
    <property type="entry name" value="Ptyr_pPase_sf"/>
</dbReference>
<dbReference type="RefSeq" id="WP_212758024.1">
    <property type="nucleotide sequence ID" value="NZ_CP053073.1"/>
</dbReference>
<feature type="active site" description="Proton donor" evidence="5">
    <location>
        <position position="123"/>
    </location>
</feature>
<dbReference type="EC" id="3.1.3.48" evidence="2"/>
<evidence type="ECO:0000256" key="2">
    <source>
        <dbReference type="ARBA" id="ARBA00013064"/>
    </source>
</evidence>
<dbReference type="InterPro" id="IPR050438">
    <property type="entry name" value="LMW_PTPase"/>
</dbReference>
<feature type="active site" description="Nucleophile" evidence="5">
    <location>
        <position position="8"/>
    </location>
</feature>
<evidence type="ECO:0000313" key="8">
    <source>
        <dbReference type="Proteomes" id="UP000503096"/>
    </source>
</evidence>
<dbReference type="InterPro" id="IPR023485">
    <property type="entry name" value="Ptyr_pPase"/>
</dbReference>
<organism evidence="7 8">
    <name type="scientific">Usitatibacter palustris</name>
    <dbReference type="NCBI Taxonomy" id="2732487"/>
    <lineage>
        <taxon>Bacteria</taxon>
        <taxon>Pseudomonadati</taxon>
        <taxon>Pseudomonadota</taxon>
        <taxon>Betaproteobacteria</taxon>
        <taxon>Nitrosomonadales</taxon>
        <taxon>Usitatibacteraceae</taxon>
        <taxon>Usitatibacter</taxon>
    </lineage>
</organism>
<dbReference type="InterPro" id="IPR017867">
    <property type="entry name" value="Tyr_phospatase_low_mol_wt"/>
</dbReference>
<evidence type="ECO:0000256" key="1">
    <source>
        <dbReference type="ARBA" id="ARBA00011063"/>
    </source>
</evidence>
<proteinExistence type="inferred from homology"/>